<dbReference type="GO" id="GO:0005886">
    <property type="term" value="C:plasma membrane"/>
    <property type="evidence" value="ECO:0007669"/>
    <property type="project" value="UniProtKB-SubCell"/>
</dbReference>
<dbReference type="EMBL" id="CP003556">
    <property type="protein sequence ID" value="AFK64628.1"/>
    <property type="molecule type" value="Genomic_DNA"/>
</dbReference>
<dbReference type="InterPro" id="IPR051539">
    <property type="entry name" value="T4SS-coupling_protein"/>
</dbReference>
<keyword evidence="9" id="KW-1185">Reference proteome</keyword>
<keyword evidence="4 7" id="KW-0812">Transmembrane</keyword>
<dbReference type="RefSeq" id="WP_014752718.1">
    <property type="nucleotide sequence ID" value="NC_017965.1"/>
</dbReference>
<evidence type="ECO:0000256" key="7">
    <source>
        <dbReference type="SAM" id="Phobius"/>
    </source>
</evidence>
<comment type="similarity">
    <text evidence="2">Belongs to the VirD4/TraG family.</text>
</comment>
<dbReference type="InterPro" id="IPR003688">
    <property type="entry name" value="TraG/VirD4"/>
</dbReference>
<evidence type="ECO:0000313" key="8">
    <source>
        <dbReference type="EMBL" id="AFK64628.1"/>
    </source>
</evidence>
<proteinExistence type="inferred from homology"/>
<comment type="subcellular location">
    <subcellularLocation>
        <location evidence="1">Cell membrane</location>
        <topology evidence="1">Multi-pass membrane protein</topology>
    </subcellularLocation>
</comment>
<evidence type="ECO:0000256" key="4">
    <source>
        <dbReference type="ARBA" id="ARBA00022692"/>
    </source>
</evidence>
<dbReference type="InterPro" id="IPR027417">
    <property type="entry name" value="P-loop_NTPase"/>
</dbReference>
<keyword evidence="5 7" id="KW-1133">Transmembrane helix</keyword>
<evidence type="ECO:0000256" key="2">
    <source>
        <dbReference type="ARBA" id="ARBA00008806"/>
    </source>
</evidence>
<dbReference type="PANTHER" id="PTHR37937:SF1">
    <property type="entry name" value="CONJUGATIVE TRANSFER: DNA TRANSPORT"/>
    <property type="match status" value="1"/>
</dbReference>
<dbReference type="PANTHER" id="PTHR37937">
    <property type="entry name" value="CONJUGATIVE TRANSFER: DNA TRANSPORT"/>
    <property type="match status" value="1"/>
</dbReference>
<dbReference type="CDD" id="cd01127">
    <property type="entry name" value="TrwB_TraG_TraD_VirD4"/>
    <property type="match status" value="1"/>
</dbReference>
<evidence type="ECO:0000256" key="6">
    <source>
        <dbReference type="ARBA" id="ARBA00023136"/>
    </source>
</evidence>
<evidence type="ECO:0000256" key="3">
    <source>
        <dbReference type="ARBA" id="ARBA00022475"/>
    </source>
</evidence>
<name>I3UHZ0_ADVKW</name>
<dbReference type="Gene3D" id="3.40.50.300">
    <property type="entry name" value="P-loop containing nucleotide triphosphate hydrolases"/>
    <property type="match status" value="1"/>
</dbReference>
<accession>I3UHZ0</accession>
<dbReference type="SUPFAM" id="SSF52540">
    <property type="entry name" value="P-loop containing nucleoside triphosphate hydrolases"/>
    <property type="match status" value="1"/>
</dbReference>
<evidence type="ECO:0000256" key="1">
    <source>
        <dbReference type="ARBA" id="ARBA00004651"/>
    </source>
</evidence>
<evidence type="ECO:0000256" key="5">
    <source>
        <dbReference type="ARBA" id="ARBA00022989"/>
    </source>
</evidence>
<keyword evidence="8" id="KW-0614">Plasmid</keyword>
<gene>
    <name evidence="8" type="ordered locus">TKWG_25604</name>
</gene>
<dbReference type="AlphaFoldDB" id="I3UHZ0"/>
<dbReference type="Pfam" id="PF02534">
    <property type="entry name" value="T4SS-DNA_transf"/>
    <property type="match status" value="1"/>
</dbReference>
<geneLocation type="plasmid" evidence="8 9">
    <name>pWTk445</name>
</geneLocation>
<reference evidence="9" key="2">
    <citation type="journal article" date="2013" name="PLoS ONE">
        <title>Genome implosion elicits host-confinement in Alcaligenaceae: evidence from the comparative genomics of Tetrathiobacter kashmirensis, a pathogen in the making.</title>
        <authorList>
            <person name="Ghosh W."/>
            <person name="Alam M."/>
            <person name="Roy C."/>
            <person name="Pyne P."/>
            <person name="George A."/>
            <person name="Chakraborty R."/>
            <person name="Majumder S."/>
            <person name="Agarwal A."/>
            <person name="Chakraborty S."/>
            <person name="Majumdar S."/>
            <person name="Gupta S.K."/>
        </authorList>
    </citation>
    <scope>NUCLEOTIDE SEQUENCE [LARGE SCALE GENOMIC DNA]</scope>
    <source>
        <strain evidence="9">WT001</strain>
    </source>
</reference>
<feature type="transmembrane region" description="Helical" evidence="7">
    <location>
        <begin position="65"/>
        <end position="86"/>
    </location>
</feature>
<evidence type="ECO:0000313" key="9">
    <source>
        <dbReference type="Proteomes" id="UP000005267"/>
    </source>
</evidence>
<dbReference type="Proteomes" id="UP000005267">
    <property type="component" value="Plasmid pWTk445"/>
</dbReference>
<sequence>MKKAMIWLAALVACTLVFAVIGQYVGSLVFIRFAKAPIDPGIYVLWDLYKNTQGGGIWSLWQYKVAVVFSVLIALLPIIAGIGAFFSGPKRELHGSARFATPGEIAKAGLLNDSHESPDIIIGKYKGKYLRWGGNQFAFLAAPPRSGKGVGIVIPNCLHYRDSLVVFDPKLENYEITAGYREAHGQEVYLLHLSTDQFRSHRWNPLSYVKRDPDFAPGGAFSIAYILYPTSGNMSGNSIFFNEMAQKLFVGLCLYLIETENETGVIPSMPALLKLATPADGQSLADWIKETVKTTPLSDACKTNMLSYVPSAGGQTGSGIISNFMAPLSVFSDPVVAGVTSGDDFDLRDVRRKRMSIYVGVNPNDFSRFGRLINLFFSQLISVNTDQLPQQNPDLKYQCLLMIDEAAAMGKVDIIETSAAYIAGYELRLLMIFQNRPQMNNLYGVDGAQSLLGNFDCQMIFATRDNKDAQEYSEIIGYETVHSKNRNTGKGGRSISEAFGDGAGQRRAVMLPQEIKAMPKTDCVINMPGMNTIYAKKVRYYDDPIFKQRLGYPQPMVPKFERPSAANGKAAAGSTLEDVPAQELDATDLNRVANKDALMQTVIAGLCAEDSPPEYLADLKLAVEKAWQGSGTRAFEQVLGNT</sequence>
<reference evidence="8 9" key="1">
    <citation type="journal article" date="2011" name="J. Bacteriol.">
        <title>Whole-genome shotgun sequencing of the sulfur-oxidizing chemoautotroph Tetrathiobacter kashmirensis.</title>
        <authorList>
            <person name="Ghosh W."/>
            <person name="George A."/>
            <person name="Agarwal A."/>
            <person name="Raj P."/>
            <person name="Alam M."/>
            <person name="Pyne P."/>
            <person name="Das Gupta S.K."/>
        </authorList>
    </citation>
    <scope>NUCLEOTIDE SEQUENCE [LARGE SCALE GENOMIC DNA]</scope>
    <source>
        <strain evidence="8 9">WT001</strain>
        <plasmid evidence="8">pWTk445</plasmid>
    </source>
</reference>
<organism evidence="8 9">
    <name type="scientific">Advenella kashmirensis (strain DSM 17095 / LMG 22695 / WT001)</name>
    <name type="common">Tetrathiobacter kashmirensis</name>
    <dbReference type="NCBI Taxonomy" id="1036672"/>
    <lineage>
        <taxon>Bacteria</taxon>
        <taxon>Pseudomonadati</taxon>
        <taxon>Pseudomonadota</taxon>
        <taxon>Betaproteobacteria</taxon>
        <taxon>Burkholderiales</taxon>
        <taxon>Alcaligenaceae</taxon>
    </lineage>
</organism>
<keyword evidence="6 7" id="KW-0472">Membrane</keyword>
<dbReference type="HOGENOM" id="CLU_012039_1_3_4"/>
<protein>
    <submittedName>
        <fullName evidence="8">Type IV secretion system protein VirD4</fullName>
    </submittedName>
</protein>
<dbReference type="KEGG" id="aka:TKWG_25604"/>
<keyword evidence="3" id="KW-1003">Cell membrane</keyword>